<name>A0A1C4ZPX4_9ACTN</name>
<keyword evidence="3 7" id="KW-0732">Signal</keyword>
<evidence type="ECO:0000256" key="7">
    <source>
        <dbReference type="SAM" id="SignalP"/>
    </source>
</evidence>
<feature type="region of interest" description="Disordered" evidence="5">
    <location>
        <begin position="131"/>
        <end position="162"/>
    </location>
</feature>
<evidence type="ECO:0000256" key="2">
    <source>
        <dbReference type="ARBA" id="ARBA00022723"/>
    </source>
</evidence>
<organism evidence="9 10">
    <name type="scientific">Micromonospora carbonacea</name>
    <dbReference type="NCBI Taxonomy" id="47853"/>
    <lineage>
        <taxon>Bacteria</taxon>
        <taxon>Bacillati</taxon>
        <taxon>Actinomycetota</taxon>
        <taxon>Actinomycetes</taxon>
        <taxon>Micromonosporales</taxon>
        <taxon>Micromonosporaceae</taxon>
        <taxon>Micromonospora</taxon>
    </lineage>
</organism>
<sequence>MRRTVRHPRRAAAAAALAALAVLAAPAAPAAAHNSLAAATPAADTRLAEPPSEITVRFLQKLDPGLTTVVLSDATRRVVPTGAPVVAGTRATVAVAETLPDGTYTVAYRVVSTDGHPVQGSYRFTVAGPAATAPAPASAPHTAPPTAAPTSGAAGAAGRAGPGGGPGPLTVAAAVALAGVALAAVALGGARVLRRRRAR</sequence>
<dbReference type="AlphaFoldDB" id="A0A1C4ZPX4"/>
<comment type="subcellular location">
    <subcellularLocation>
        <location evidence="1">Cell envelope</location>
    </subcellularLocation>
</comment>
<dbReference type="PANTHER" id="PTHR34820:SF4">
    <property type="entry name" value="INNER MEMBRANE PROTEIN YEBZ"/>
    <property type="match status" value="1"/>
</dbReference>
<evidence type="ECO:0000256" key="4">
    <source>
        <dbReference type="ARBA" id="ARBA00023008"/>
    </source>
</evidence>
<feature type="domain" description="CopC" evidence="8">
    <location>
        <begin position="33"/>
        <end position="126"/>
    </location>
</feature>
<dbReference type="EMBL" id="FMCT01000009">
    <property type="protein sequence ID" value="SCF35100.1"/>
    <property type="molecule type" value="Genomic_DNA"/>
</dbReference>
<dbReference type="InterPro" id="IPR014756">
    <property type="entry name" value="Ig_E-set"/>
</dbReference>
<dbReference type="InterPro" id="IPR032694">
    <property type="entry name" value="CopC/D"/>
</dbReference>
<reference evidence="10" key="1">
    <citation type="submission" date="2016-06" db="EMBL/GenBank/DDBJ databases">
        <authorList>
            <person name="Varghese N."/>
            <person name="Submissions Spin"/>
        </authorList>
    </citation>
    <scope>NUCLEOTIDE SEQUENCE [LARGE SCALE GENOMIC DNA]</scope>
    <source>
        <strain evidence="10">DSM 43168</strain>
    </source>
</reference>
<accession>A0A1C4ZPX4</accession>
<keyword evidence="6" id="KW-1133">Transmembrane helix</keyword>
<dbReference type="RefSeq" id="WP_074476124.1">
    <property type="nucleotide sequence ID" value="NZ_FMCT01000009.1"/>
</dbReference>
<feature type="transmembrane region" description="Helical" evidence="6">
    <location>
        <begin position="171"/>
        <end position="193"/>
    </location>
</feature>
<dbReference type="Gene3D" id="2.60.40.1220">
    <property type="match status" value="1"/>
</dbReference>
<proteinExistence type="predicted"/>
<evidence type="ECO:0000256" key="6">
    <source>
        <dbReference type="SAM" id="Phobius"/>
    </source>
</evidence>
<dbReference type="GO" id="GO:0042597">
    <property type="term" value="C:periplasmic space"/>
    <property type="evidence" value="ECO:0007669"/>
    <property type="project" value="InterPro"/>
</dbReference>
<evidence type="ECO:0000256" key="5">
    <source>
        <dbReference type="SAM" id="MobiDB-lite"/>
    </source>
</evidence>
<keyword evidence="4" id="KW-0186">Copper</keyword>
<keyword evidence="2" id="KW-0479">Metal-binding</keyword>
<dbReference type="GO" id="GO:0006825">
    <property type="term" value="P:copper ion transport"/>
    <property type="evidence" value="ECO:0007669"/>
    <property type="project" value="InterPro"/>
</dbReference>
<dbReference type="Proteomes" id="UP000183585">
    <property type="component" value="Unassembled WGS sequence"/>
</dbReference>
<keyword evidence="6" id="KW-0812">Transmembrane</keyword>
<dbReference type="GO" id="GO:0030313">
    <property type="term" value="C:cell envelope"/>
    <property type="evidence" value="ECO:0007669"/>
    <property type="project" value="UniProtKB-SubCell"/>
</dbReference>
<feature type="compositionally biased region" description="Low complexity" evidence="5">
    <location>
        <begin position="148"/>
        <end position="157"/>
    </location>
</feature>
<evidence type="ECO:0000313" key="9">
    <source>
        <dbReference type="EMBL" id="SCF35100.1"/>
    </source>
</evidence>
<dbReference type="InterPro" id="IPR007348">
    <property type="entry name" value="CopC_dom"/>
</dbReference>
<gene>
    <name evidence="9" type="ORF">GA0070563_109106</name>
</gene>
<keyword evidence="6" id="KW-0472">Membrane</keyword>
<feature type="signal peptide" evidence="7">
    <location>
        <begin position="1"/>
        <end position="27"/>
    </location>
</feature>
<evidence type="ECO:0000259" key="8">
    <source>
        <dbReference type="Pfam" id="PF04234"/>
    </source>
</evidence>
<feature type="compositionally biased region" description="Low complexity" evidence="5">
    <location>
        <begin position="131"/>
        <end position="141"/>
    </location>
</feature>
<dbReference type="GO" id="GO:0005507">
    <property type="term" value="F:copper ion binding"/>
    <property type="evidence" value="ECO:0007669"/>
    <property type="project" value="InterPro"/>
</dbReference>
<feature type="chain" id="PRO_5039471485" description="CopC domain-containing protein" evidence="7">
    <location>
        <begin position="28"/>
        <end position="199"/>
    </location>
</feature>
<dbReference type="SUPFAM" id="SSF81296">
    <property type="entry name" value="E set domains"/>
    <property type="match status" value="1"/>
</dbReference>
<dbReference type="STRING" id="47853.TK50_15835"/>
<dbReference type="Pfam" id="PF04234">
    <property type="entry name" value="CopC"/>
    <property type="match status" value="1"/>
</dbReference>
<dbReference type="PANTHER" id="PTHR34820">
    <property type="entry name" value="INNER MEMBRANE PROTEIN YEBZ"/>
    <property type="match status" value="1"/>
</dbReference>
<evidence type="ECO:0000256" key="1">
    <source>
        <dbReference type="ARBA" id="ARBA00004196"/>
    </source>
</evidence>
<evidence type="ECO:0000256" key="3">
    <source>
        <dbReference type="ARBA" id="ARBA00022729"/>
    </source>
</evidence>
<keyword evidence="10" id="KW-1185">Reference proteome</keyword>
<dbReference type="InterPro" id="IPR014755">
    <property type="entry name" value="Cu-Rt/internalin_Ig-like"/>
</dbReference>
<evidence type="ECO:0000313" key="10">
    <source>
        <dbReference type="Proteomes" id="UP000183585"/>
    </source>
</evidence>
<dbReference type="GO" id="GO:0005886">
    <property type="term" value="C:plasma membrane"/>
    <property type="evidence" value="ECO:0007669"/>
    <property type="project" value="TreeGrafter"/>
</dbReference>
<dbReference type="GO" id="GO:0046688">
    <property type="term" value="P:response to copper ion"/>
    <property type="evidence" value="ECO:0007669"/>
    <property type="project" value="InterPro"/>
</dbReference>
<protein>
    <recommendedName>
        <fullName evidence="8">CopC domain-containing protein</fullName>
    </recommendedName>
</protein>